<sequence>MQWHPRHEEPTVLQIRRELLIVPSLDPQCVARTRRGQRCKNGIISHRGASLYDQDRPSLLWSTRGLLPVWRARADPEEIRAWTEQRCSLHDTPEATDHTAPEWYRFDPDRDTAFIRPLPSWPRLPALPREWSTASQELGDIWGIGHVQHHGPPAGAFIAPGWLLEPAPASSTAAAMAALEEILAGAHGLPTLDWTLTADGRLAGALPDEPVTDLDERGDAFARWAHHLGAAHRTEHRRKGYLELHARAEGPVPVTLQTFIADGIA</sequence>
<accession>A0A1M6X0S6</accession>
<dbReference type="RefSeq" id="WP_073384464.1">
    <property type="nucleotide sequence ID" value="NZ_FQZK01000058.1"/>
</dbReference>
<protein>
    <submittedName>
        <fullName evidence="1">Uncharacterized protein</fullName>
    </submittedName>
</protein>
<dbReference type="AlphaFoldDB" id="A0A1M6X0S6"/>
<proteinExistence type="predicted"/>
<name>A0A1M6X0S6_9ACTN</name>
<reference evidence="1 2" key="1">
    <citation type="submission" date="2016-11" db="EMBL/GenBank/DDBJ databases">
        <authorList>
            <person name="Jaros S."/>
            <person name="Januszkiewicz K."/>
            <person name="Wedrychowicz H."/>
        </authorList>
    </citation>
    <scope>NUCLEOTIDE SEQUENCE [LARGE SCALE GENOMIC DNA]</scope>
    <source>
        <strain evidence="1 2">CGMCC 4.5723</strain>
    </source>
</reference>
<evidence type="ECO:0000313" key="2">
    <source>
        <dbReference type="Proteomes" id="UP000184452"/>
    </source>
</evidence>
<evidence type="ECO:0000313" key="1">
    <source>
        <dbReference type="EMBL" id="SHK99523.1"/>
    </source>
</evidence>
<dbReference type="EMBL" id="FQZK01000058">
    <property type="protein sequence ID" value="SHK99523.1"/>
    <property type="molecule type" value="Genomic_DNA"/>
</dbReference>
<dbReference type="OrthoDB" id="4289141at2"/>
<gene>
    <name evidence="1" type="ORF">SAMN05421803_1582</name>
</gene>
<dbReference type="Proteomes" id="UP000184452">
    <property type="component" value="Unassembled WGS sequence"/>
</dbReference>
<keyword evidence="2" id="KW-1185">Reference proteome</keyword>
<organism evidence="1 2">
    <name type="scientific">Nocardiopsis flavescens</name>
    <dbReference type="NCBI Taxonomy" id="758803"/>
    <lineage>
        <taxon>Bacteria</taxon>
        <taxon>Bacillati</taxon>
        <taxon>Actinomycetota</taxon>
        <taxon>Actinomycetes</taxon>
        <taxon>Streptosporangiales</taxon>
        <taxon>Nocardiopsidaceae</taxon>
        <taxon>Nocardiopsis</taxon>
    </lineage>
</organism>